<evidence type="ECO:0000256" key="2">
    <source>
        <dbReference type="ARBA" id="ARBA00022475"/>
    </source>
</evidence>
<dbReference type="SUPFAM" id="SSF103481">
    <property type="entry name" value="Multidrug resistance efflux transporter EmrE"/>
    <property type="match status" value="2"/>
</dbReference>
<feature type="transmembrane region" description="Helical" evidence="7">
    <location>
        <begin position="291"/>
        <end position="309"/>
    </location>
</feature>
<dbReference type="PANTHER" id="PTHR42920:SF11">
    <property type="entry name" value="INNER MEMBRANE PROTEIN YTFF"/>
    <property type="match status" value="1"/>
</dbReference>
<accession>A0A011N3E8</accession>
<evidence type="ECO:0000259" key="8">
    <source>
        <dbReference type="Pfam" id="PF00892"/>
    </source>
</evidence>
<feature type="compositionally biased region" description="Basic residues" evidence="6">
    <location>
        <begin position="349"/>
        <end position="360"/>
    </location>
</feature>
<dbReference type="Pfam" id="PF00892">
    <property type="entry name" value="EamA"/>
    <property type="match status" value="2"/>
</dbReference>
<feature type="transmembrane region" description="Helical" evidence="7">
    <location>
        <begin position="227"/>
        <end position="253"/>
    </location>
</feature>
<keyword evidence="5 7" id="KW-0472">Membrane</keyword>
<dbReference type="InterPro" id="IPR000620">
    <property type="entry name" value="EamA_dom"/>
</dbReference>
<gene>
    <name evidence="9" type="ORF">AW10_04076</name>
</gene>
<name>A0A011N3E8_9PROT</name>
<evidence type="ECO:0000313" key="10">
    <source>
        <dbReference type="Proteomes" id="UP000021816"/>
    </source>
</evidence>
<dbReference type="PANTHER" id="PTHR42920">
    <property type="entry name" value="OS03G0707200 PROTEIN-RELATED"/>
    <property type="match status" value="1"/>
</dbReference>
<feature type="compositionally biased region" description="Basic residues" evidence="6">
    <location>
        <begin position="374"/>
        <end position="386"/>
    </location>
</feature>
<organism evidence="9 10">
    <name type="scientific">Candidatus Accumulibacter appositus</name>
    <dbReference type="NCBI Taxonomy" id="1454003"/>
    <lineage>
        <taxon>Bacteria</taxon>
        <taxon>Pseudomonadati</taxon>
        <taxon>Pseudomonadota</taxon>
        <taxon>Betaproteobacteria</taxon>
        <taxon>Candidatus Accumulibacter</taxon>
    </lineage>
</organism>
<evidence type="ECO:0000256" key="3">
    <source>
        <dbReference type="ARBA" id="ARBA00022692"/>
    </source>
</evidence>
<keyword evidence="3 7" id="KW-0812">Transmembrane</keyword>
<feature type="transmembrane region" description="Helical" evidence="7">
    <location>
        <begin position="118"/>
        <end position="139"/>
    </location>
</feature>
<reference evidence="9 10" key="1">
    <citation type="submission" date="2014-02" db="EMBL/GenBank/DDBJ databases">
        <title>Expanding our view of genomic diversity in Candidatus Accumulibacter clades.</title>
        <authorList>
            <person name="Skennerton C.T."/>
            <person name="Barr J.J."/>
            <person name="Slater F.R."/>
            <person name="Bond P.L."/>
            <person name="Tyson G.W."/>
        </authorList>
    </citation>
    <scope>NUCLEOTIDE SEQUENCE [LARGE SCALE GENOMIC DNA]</scope>
    <source>
        <strain evidence="10">BA-92</strain>
    </source>
</reference>
<evidence type="ECO:0000313" key="9">
    <source>
        <dbReference type="EMBL" id="EXI77038.1"/>
    </source>
</evidence>
<evidence type="ECO:0000256" key="4">
    <source>
        <dbReference type="ARBA" id="ARBA00022989"/>
    </source>
</evidence>
<feature type="transmembrane region" description="Helical" evidence="7">
    <location>
        <begin position="315"/>
        <end position="333"/>
    </location>
</feature>
<protein>
    <submittedName>
        <fullName evidence="9">Putative permease, DMT superfamily</fullName>
    </submittedName>
</protein>
<feature type="compositionally biased region" description="Basic and acidic residues" evidence="6">
    <location>
        <begin position="387"/>
        <end position="397"/>
    </location>
</feature>
<feature type="transmembrane region" description="Helical" evidence="7">
    <location>
        <begin position="198"/>
        <end position="215"/>
    </location>
</feature>
<feature type="region of interest" description="Disordered" evidence="6">
    <location>
        <begin position="340"/>
        <end position="397"/>
    </location>
</feature>
<dbReference type="InterPro" id="IPR051258">
    <property type="entry name" value="Diverse_Substrate_Transporter"/>
</dbReference>
<comment type="subcellular location">
    <subcellularLocation>
        <location evidence="1">Cell membrane</location>
        <topology evidence="1">Multi-pass membrane protein</topology>
    </subcellularLocation>
</comment>
<feature type="transmembrane region" description="Helical" evidence="7">
    <location>
        <begin position="172"/>
        <end position="192"/>
    </location>
</feature>
<evidence type="ECO:0000256" key="6">
    <source>
        <dbReference type="SAM" id="MobiDB-lite"/>
    </source>
</evidence>
<dbReference type="InterPro" id="IPR037185">
    <property type="entry name" value="EmrE-like"/>
</dbReference>
<keyword evidence="2" id="KW-1003">Cell membrane</keyword>
<feature type="transmembrane region" description="Helical" evidence="7">
    <location>
        <begin position="54"/>
        <end position="75"/>
    </location>
</feature>
<proteinExistence type="predicted"/>
<dbReference type="AlphaFoldDB" id="A0A011N3E8"/>
<feature type="transmembrane region" description="Helical" evidence="7">
    <location>
        <begin position="145"/>
        <end position="165"/>
    </location>
</feature>
<comment type="caution">
    <text evidence="9">The sequence shown here is derived from an EMBL/GenBank/DDBJ whole genome shotgun (WGS) entry which is preliminary data.</text>
</comment>
<evidence type="ECO:0000256" key="7">
    <source>
        <dbReference type="SAM" id="Phobius"/>
    </source>
</evidence>
<dbReference type="GO" id="GO:0005886">
    <property type="term" value="C:plasma membrane"/>
    <property type="evidence" value="ECO:0007669"/>
    <property type="project" value="UniProtKB-SubCell"/>
</dbReference>
<dbReference type="Proteomes" id="UP000021816">
    <property type="component" value="Unassembled WGS sequence"/>
</dbReference>
<dbReference type="PATRIC" id="fig|1454003.3.peg.4143"/>
<evidence type="ECO:0000256" key="1">
    <source>
        <dbReference type="ARBA" id="ARBA00004651"/>
    </source>
</evidence>
<feature type="domain" description="EamA" evidence="8">
    <location>
        <begin position="53"/>
        <end position="188"/>
    </location>
</feature>
<sequence>MSRRLLASQLQEVNFDCAAKFIHVVVCRLRYHRLLAATRISNPSCVRAPMNTSVVYALLAAVLFGASTPVAKLLVGDVPPILLAGLLYLGSGVGLSTARLIRDRRWQPSGLAPAEWPWLLGAMFFGGVLGPVALLYGLVHSSGATASLLLNLEAVLTALLAWVAFKENADRRIVLGMLAIVAGGVLLSWPVGEARQDSWLGPLAISAACLCWAIDNNLTRHVSASDALFIAGSKGLVAGAVNTVLALALGMTLPGVATLIPAMTLGLLGYGVSLVLFVLALRGLGAARSGAYFSTAPFIGAAVALLFLGESASTSPSFWAAAALMGLGVWLHLTEQHGHQHRHDELQHAHSHRHDAHHQHPHDAGWAGEEPHSHPHRHLPITHSHRHFPDIHHRHEH</sequence>
<evidence type="ECO:0000256" key="5">
    <source>
        <dbReference type="ARBA" id="ARBA00023136"/>
    </source>
</evidence>
<feature type="transmembrane region" description="Helical" evidence="7">
    <location>
        <begin position="81"/>
        <end position="98"/>
    </location>
</feature>
<dbReference type="EMBL" id="JEMX01000127">
    <property type="protein sequence ID" value="EXI77038.1"/>
    <property type="molecule type" value="Genomic_DNA"/>
</dbReference>
<feature type="domain" description="EamA" evidence="8">
    <location>
        <begin position="200"/>
        <end position="331"/>
    </location>
</feature>
<feature type="transmembrane region" description="Helical" evidence="7">
    <location>
        <begin position="259"/>
        <end position="279"/>
    </location>
</feature>
<keyword evidence="4 7" id="KW-1133">Transmembrane helix</keyword>